<gene>
    <name evidence="3" type="ORF">OYT1_ch1848</name>
</gene>
<dbReference type="Pfam" id="PF01713">
    <property type="entry name" value="Smr"/>
    <property type="match status" value="1"/>
</dbReference>
<dbReference type="PANTHER" id="PTHR35562">
    <property type="entry name" value="DNA ENDONUCLEASE SMRA-RELATED"/>
    <property type="match status" value="1"/>
</dbReference>
<dbReference type="InterPro" id="IPR002625">
    <property type="entry name" value="Smr_dom"/>
</dbReference>
<proteinExistence type="predicted"/>
<dbReference type="RefSeq" id="WP_062626050.1">
    <property type="nucleotide sequence ID" value="NZ_AP018738.1"/>
</dbReference>
<keyword evidence="3" id="KW-0255">Endonuclease</keyword>
<dbReference type="KEGG" id="fam:OYT1_ch1848"/>
<organism evidence="3 4">
    <name type="scientific">Ferriphaselus amnicola</name>
    <dbReference type="NCBI Taxonomy" id="1188319"/>
    <lineage>
        <taxon>Bacteria</taxon>
        <taxon>Pseudomonadati</taxon>
        <taxon>Pseudomonadota</taxon>
        <taxon>Betaproteobacteria</taxon>
        <taxon>Nitrosomonadales</taxon>
        <taxon>Gallionellaceae</taxon>
        <taxon>Ferriphaselus</taxon>
    </lineage>
</organism>
<feature type="compositionally biased region" description="Polar residues" evidence="1">
    <location>
        <begin position="1"/>
        <end position="13"/>
    </location>
</feature>
<dbReference type="AlphaFoldDB" id="A0A2Z6GCW8"/>
<dbReference type="EMBL" id="AP018738">
    <property type="protein sequence ID" value="BBE51376.1"/>
    <property type="molecule type" value="Genomic_DNA"/>
</dbReference>
<dbReference type="OrthoDB" id="9808881at2"/>
<dbReference type="PANTHER" id="PTHR35562:SF2">
    <property type="entry name" value="DNA ENDONUCLEASE SMRA-RELATED"/>
    <property type="match status" value="1"/>
</dbReference>
<dbReference type="SUPFAM" id="SSF160443">
    <property type="entry name" value="SMR domain-like"/>
    <property type="match status" value="1"/>
</dbReference>
<dbReference type="SMART" id="SM00463">
    <property type="entry name" value="SMR"/>
    <property type="match status" value="1"/>
</dbReference>
<dbReference type="STRING" id="1188319.OYT1_00840"/>
<keyword evidence="3" id="KW-0540">Nuclease</keyword>
<feature type="region of interest" description="Disordered" evidence="1">
    <location>
        <begin position="1"/>
        <end position="43"/>
    </location>
</feature>
<dbReference type="Proteomes" id="UP000033070">
    <property type="component" value="Chromosome"/>
</dbReference>
<evidence type="ECO:0000256" key="1">
    <source>
        <dbReference type="SAM" id="MobiDB-lite"/>
    </source>
</evidence>
<dbReference type="GO" id="GO:0004519">
    <property type="term" value="F:endonuclease activity"/>
    <property type="evidence" value="ECO:0007669"/>
    <property type="project" value="UniProtKB-KW"/>
</dbReference>
<reference evidence="3 4" key="1">
    <citation type="submission" date="2018-06" db="EMBL/GenBank/DDBJ databases">
        <title>OYT1 Genome Sequencing.</title>
        <authorList>
            <person name="Kato S."/>
            <person name="Itoh T."/>
            <person name="Ohkuma M."/>
        </authorList>
    </citation>
    <scope>NUCLEOTIDE SEQUENCE [LARGE SCALE GENOMIC DNA]</scope>
    <source>
        <strain evidence="3 4">OYT1</strain>
    </source>
</reference>
<evidence type="ECO:0000313" key="3">
    <source>
        <dbReference type="EMBL" id="BBE51376.1"/>
    </source>
</evidence>
<dbReference type="InterPro" id="IPR036063">
    <property type="entry name" value="Smr_dom_sf"/>
</dbReference>
<keyword evidence="3" id="KW-0378">Hydrolase</keyword>
<dbReference type="Gene3D" id="3.30.1370.110">
    <property type="match status" value="1"/>
</dbReference>
<accession>A0A2Z6GCW8</accession>
<sequence length="169" mass="18655">MPQESDIFQQAMQGVTPLTPDDRIAPVQPRPKHRPQTSAPLSVNDTLSDHGAEDFAENEFLRSGLSRMTLRKLRRGQFPLQDELDLHGLTSEGARKLLAQFLDDARRSQFRCVNIVHGKGRAPDGGDGLLKRLTRHWLSQHPHVLAWCEPAAAQGGGGAALVLLKRAES</sequence>
<evidence type="ECO:0000259" key="2">
    <source>
        <dbReference type="PROSITE" id="PS50828"/>
    </source>
</evidence>
<keyword evidence="4" id="KW-1185">Reference proteome</keyword>
<feature type="domain" description="Smr" evidence="2">
    <location>
        <begin position="84"/>
        <end position="165"/>
    </location>
</feature>
<name>A0A2Z6GCW8_9PROT</name>
<protein>
    <submittedName>
        <fullName evidence="3">Putative DNA endonuclease SmrA</fullName>
    </submittedName>
</protein>
<dbReference type="PROSITE" id="PS50828">
    <property type="entry name" value="SMR"/>
    <property type="match status" value="1"/>
</dbReference>
<evidence type="ECO:0000313" key="4">
    <source>
        <dbReference type="Proteomes" id="UP000033070"/>
    </source>
</evidence>